<dbReference type="SUPFAM" id="SSF55874">
    <property type="entry name" value="ATPase domain of HSP90 chaperone/DNA topoisomerase II/histidine kinase"/>
    <property type="match status" value="1"/>
</dbReference>
<keyword evidence="6" id="KW-0808">Transferase</keyword>
<evidence type="ECO:0000256" key="5">
    <source>
        <dbReference type="ARBA" id="ARBA00022553"/>
    </source>
</evidence>
<dbReference type="Gene3D" id="6.10.340.10">
    <property type="match status" value="1"/>
</dbReference>
<dbReference type="GO" id="GO:0000155">
    <property type="term" value="F:phosphorelay sensor kinase activity"/>
    <property type="evidence" value="ECO:0007669"/>
    <property type="project" value="InterPro"/>
</dbReference>
<comment type="subcellular location">
    <subcellularLocation>
        <location evidence="2">Cell membrane</location>
        <topology evidence="2">Multi-pass membrane protein</topology>
    </subcellularLocation>
</comment>
<keyword evidence="8" id="KW-0547">Nucleotide-binding</keyword>
<evidence type="ECO:0000256" key="12">
    <source>
        <dbReference type="ARBA" id="ARBA00023012"/>
    </source>
</evidence>
<evidence type="ECO:0000256" key="13">
    <source>
        <dbReference type="ARBA" id="ARBA00023136"/>
    </source>
</evidence>
<dbReference type="OrthoDB" id="84942at2"/>
<dbReference type="GO" id="GO:0005886">
    <property type="term" value="C:plasma membrane"/>
    <property type="evidence" value="ECO:0007669"/>
    <property type="project" value="UniProtKB-SubCell"/>
</dbReference>
<reference evidence="16 17" key="1">
    <citation type="submission" date="2016-10" db="EMBL/GenBank/DDBJ databases">
        <authorList>
            <person name="de Groot N.N."/>
        </authorList>
    </citation>
    <scope>NUCLEOTIDE SEQUENCE [LARGE SCALE GENOMIC DNA]</scope>
    <source>
        <strain evidence="16 17">DSM 13760</strain>
    </source>
</reference>
<dbReference type="InterPro" id="IPR036890">
    <property type="entry name" value="HATPase_C_sf"/>
</dbReference>
<keyword evidence="13 14" id="KW-0472">Membrane</keyword>
<keyword evidence="9 16" id="KW-0418">Kinase</keyword>
<dbReference type="PROSITE" id="PS50109">
    <property type="entry name" value="HIS_KIN"/>
    <property type="match status" value="1"/>
</dbReference>
<dbReference type="PANTHER" id="PTHR45528:SF1">
    <property type="entry name" value="SENSOR HISTIDINE KINASE CPXA"/>
    <property type="match status" value="1"/>
</dbReference>
<keyword evidence="12" id="KW-0902">Two-component regulatory system</keyword>
<dbReference type="EC" id="2.7.13.3" evidence="3"/>
<evidence type="ECO:0000256" key="11">
    <source>
        <dbReference type="ARBA" id="ARBA00022989"/>
    </source>
</evidence>
<evidence type="ECO:0000256" key="8">
    <source>
        <dbReference type="ARBA" id="ARBA00022741"/>
    </source>
</evidence>
<evidence type="ECO:0000256" key="7">
    <source>
        <dbReference type="ARBA" id="ARBA00022692"/>
    </source>
</evidence>
<dbReference type="RefSeq" id="WP_092654004.1">
    <property type="nucleotide sequence ID" value="NZ_FOHA01000025.1"/>
</dbReference>
<dbReference type="Pfam" id="PF02518">
    <property type="entry name" value="HATPase_c"/>
    <property type="match status" value="1"/>
</dbReference>
<keyword evidence="10" id="KW-0067">ATP-binding</keyword>
<evidence type="ECO:0000256" key="9">
    <source>
        <dbReference type="ARBA" id="ARBA00022777"/>
    </source>
</evidence>
<evidence type="ECO:0000256" key="10">
    <source>
        <dbReference type="ARBA" id="ARBA00022840"/>
    </source>
</evidence>
<evidence type="ECO:0000256" key="1">
    <source>
        <dbReference type="ARBA" id="ARBA00000085"/>
    </source>
</evidence>
<dbReference type="InterPro" id="IPR005467">
    <property type="entry name" value="His_kinase_dom"/>
</dbReference>
<dbReference type="InterPro" id="IPR003661">
    <property type="entry name" value="HisK_dim/P_dom"/>
</dbReference>
<feature type="domain" description="Histidine kinase" evidence="15">
    <location>
        <begin position="252"/>
        <end position="464"/>
    </location>
</feature>
<dbReference type="InterPro" id="IPR003594">
    <property type="entry name" value="HATPase_dom"/>
</dbReference>
<gene>
    <name evidence="16" type="ORF">SAMN04488559_12524</name>
</gene>
<dbReference type="SUPFAM" id="SSF47384">
    <property type="entry name" value="Homodimeric domain of signal transducing histidine kinase"/>
    <property type="match status" value="1"/>
</dbReference>
<evidence type="ECO:0000256" key="3">
    <source>
        <dbReference type="ARBA" id="ARBA00012438"/>
    </source>
</evidence>
<accession>A0A1H9UAK9</accession>
<dbReference type="STRING" id="142588.SAMN04488559_12524"/>
<name>A0A1H9UAK9_9LACT</name>
<protein>
    <recommendedName>
        <fullName evidence="3">histidine kinase</fullName>
        <ecNumber evidence="3">2.7.13.3</ecNumber>
    </recommendedName>
</protein>
<dbReference type="InterPro" id="IPR036097">
    <property type="entry name" value="HisK_dim/P_sf"/>
</dbReference>
<dbReference type="EMBL" id="FOHA01000025">
    <property type="protein sequence ID" value="SES06486.1"/>
    <property type="molecule type" value="Genomic_DNA"/>
</dbReference>
<dbReference type="CDD" id="cd00082">
    <property type="entry name" value="HisKA"/>
    <property type="match status" value="1"/>
</dbReference>
<dbReference type="AlphaFoldDB" id="A0A1H9UAK9"/>
<sequence length="470" mass="54198">MNGLNKTFRNYRWRKFFYVLSGIYAVIVILLVLVSYQVPEIYQNIEQQRAITIKEVLDDCIKTNEPSELTTALAQIKEDEAIDFAVVSENNFSYSTVPSLDFAALNDWIDERTLSYHGVYKIETQTADYQVWLAIYRMEPQAFFGKLIIFLMLSVMVLFAIVTLLMMMMFKNLVAPIKRLRDNIFKLKTYQLSAVSKEKEITEYDALSKELSEFTDDLQGKMDSIGVKYTTLEKELQANREQSIYKQRLVNAMIHDLKTPLSISNIQVEMARKELGMDAAPARLDKIVEKNAEMLDEIKEVLNLIHTNDIATNVKPEKLDMIKMIRETLRRFAPVFEQRDIQYSVESPRKLYVLMRAIELRQILYNVISNVSQYTDKGGEFELNIYDEAEEIIIEAYNDNADSQNIDFEHVFDLFYYTKANGNSDSTGVGMYTIKKMVDGYGGTCTFIPKDGGVSLSIYLPKKIVGVHDE</sequence>
<proteinExistence type="predicted"/>
<evidence type="ECO:0000256" key="2">
    <source>
        <dbReference type="ARBA" id="ARBA00004651"/>
    </source>
</evidence>
<evidence type="ECO:0000256" key="4">
    <source>
        <dbReference type="ARBA" id="ARBA00022475"/>
    </source>
</evidence>
<keyword evidence="5" id="KW-0597">Phosphoprotein</keyword>
<dbReference type="InterPro" id="IPR050398">
    <property type="entry name" value="HssS/ArlS-like"/>
</dbReference>
<comment type="catalytic activity">
    <reaction evidence="1">
        <text>ATP + protein L-histidine = ADP + protein N-phospho-L-histidine.</text>
        <dbReference type="EC" id="2.7.13.3"/>
    </reaction>
</comment>
<keyword evidence="11 14" id="KW-1133">Transmembrane helix</keyword>
<evidence type="ECO:0000313" key="17">
    <source>
        <dbReference type="Proteomes" id="UP000198948"/>
    </source>
</evidence>
<evidence type="ECO:0000256" key="14">
    <source>
        <dbReference type="SAM" id="Phobius"/>
    </source>
</evidence>
<dbReference type="PANTHER" id="PTHR45528">
    <property type="entry name" value="SENSOR HISTIDINE KINASE CPXA"/>
    <property type="match status" value="1"/>
</dbReference>
<dbReference type="GO" id="GO:0005524">
    <property type="term" value="F:ATP binding"/>
    <property type="evidence" value="ECO:0007669"/>
    <property type="project" value="UniProtKB-KW"/>
</dbReference>
<evidence type="ECO:0000256" key="6">
    <source>
        <dbReference type="ARBA" id="ARBA00022679"/>
    </source>
</evidence>
<organism evidence="16 17">
    <name type="scientific">Isobaculum melis</name>
    <dbReference type="NCBI Taxonomy" id="142588"/>
    <lineage>
        <taxon>Bacteria</taxon>
        <taxon>Bacillati</taxon>
        <taxon>Bacillota</taxon>
        <taxon>Bacilli</taxon>
        <taxon>Lactobacillales</taxon>
        <taxon>Carnobacteriaceae</taxon>
        <taxon>Isobaculum</taxon>
    </lineage>
</organism>
<keyword evidence="7 14" id="KW-0812">Transmembrane</keyword>
<dbReference type="Gene3D" id="3.30.565.10">
    <property type="entry name" value="Histidine kinase-like ATPase, C-terminal domain"/>
    <property type="match status" value="1"/>
</dbReference>
<dbReference type="Proteomes" id="UP000198948">
    <property type="component" value="Unassembled WGS sequence"/>
</dbReference>
<dbReference type="SMART" id="SM00387">
    <property type="entry name" value="HATPase_c"/>
    <property type="match status" value="1"/>
</dbReference>
<feature type="transmembrane region" description="Helical" evidence="14">
    <location>
        <begin position="147"/>
        <end position="170"/>
    </location>
</feature>
<evidence type="ECO:0000259" key="15">
    <source>
        <dbReference type="PROSITE" id="PS50109"/>
    </source>
</evidence>
<dbReference type="Gene3D" id="1.10.287.130">
    <property type="match status" value="1"/>
</dbReference>
<evidence type="ECO:0000313" key="16">
    <source>
        <dbReference type="EMBL" id="SES06486.1"/>
    </source>
</evidence>
<keyword evidence="17" id="KW-1185">Reference proteome</keyword>
<keyword evidence="4" id="KW-1003">Cell membrane</keyword>
<feature type="transmembrane region" description="Helical" evidence="14">
    <location>
        <begin position="16"/>
        <end position="36"/>
    </location>
</feature>